<feature type="compositionally biased region" description="Pro residues" evidence="15">
    <location>
        <begin position="157"/>
        <end position="170"/>
    </location>
</feature>
<evidence type="ECO:0000256" key="3">
    <source>
        <dbReference type="ARBA" id="ARBA00022640"/>
    </source>
</evidence>
<evidence type="ECO:0000256" key="15">
    <source>
        <dbReference type="SAM" id="MobiDB-lite"/>
    </source>
</evidence>
<proteinExistence type="predicted"/>
<dbReference type="Gene3D" id="1.10.260.100">
    <property type="match status" value="1"/>
</dbReference>
<evidence type="ECO:0000256" key="4">
    <source>
        <dbReference type="ARBA" id="ARBA00022692"/>
    </source>
</evidence>
<keyword evidence="10" id="KW-0472">Membrane</keyword>
<dbReference type="PANTHER" id="PTHR47296:SF1">
    <property type="entry name" value="PROTEIN TIC 40, CHLOROPLASTIC"/>
    <property type="match status" value="1"/>
</dbReference>
<accession>A0AAD9X4G1</accession>
<keyword evidence="9" id="KW-1133">Transmembrane helix</keyword>
<evidence type="ECO:0000256" key="2">
    <source>
        <dbReference type="ARBA" id="ARBA00022528"/>
    </source>
</evidence>
<feature type="compositionally biased region" description="Low complexity" evidence="15">
    <location>
        <begin position="192"/>
        <end position="210"/>
    </location>
</feature>
<feature type="compositionally biased region" description="Pro residues" evidence="15">
    <location>
        <begin position="179"/>
        <end position="191"/>
    </location>
</feature>
<evidence type="ECO:0000256" key="11">
    <source>
        <dbReference type="ARBA" id="ARBA00056414"/>
    </source>
</evidence>
<dbReference type="InterPro" id="IPR038108">
    <property type="entry name" value="RPN13_DEUBAD_sf"/>
</dbReference>
<comment type="subcellular location">
    <subcellularLocation>
        <location evidence="12">Plastid</location>
        <location evidence="12">Chloroplast inner membrane</location>
        <topology evidence="12">Single-pass membrane protein</topology>
    </subcellularLocation>
</comment>
<sequence>MENPNMALLSSSSGPKPAFTYCSLTNPTGLRRQLSPFHLPFALRTPGISRVSVRASLCRVSETRNLGGNVFANLSSGSGQQTYTSVGNPNLSVPPPPSSTFGSPLLWITVGVGLSAVFSFVASRLKQTAVQFAAKTMMDQLNAQNLQFGNAASSPGSPFPPGFPFPPGSPFPSGSPFSPGSPFPYPPPPASVPTAPLASSSTPTAASQPTVSVDVPATKVEAASATNVKDKTKENKEEKKYAFVDVSPEETLPKSPFENFEDVEETSSSDDTQSLQESLKVNQNGAAFKQAIVNSQEVQSIQEPHPALSMEALEKLMEDPTVQKMVFPYLPEQMRDPSTFKWMLQDPQSRQKLEAMLNEMRGDAEWDSRMMETLRNFDLNSPEVQQQFDQIGLTPEQVIGTIMANPDLALAFQNPRIQAAIMDCSQNPMSIMKYQNDPEVMSIFNKISELFPGVSRDEVNM</sequence>
<evidence type="ECO:0000256" key="7">
    <source>
        <dbReference type="ARBA" id="ARBA00022927"/>
    </source>
</evidence>
<dbReference type="InterPro" id="IPR006636">
    <property type="entry name" value="STI1_HS-bd"/>
</dbReference>
<dbReference type="PANTHER" id="PTHR47296">
    <property type="entry name" value="PROTEIN TIC 40, CHLOROPLASTIC"/>
    <property type="match status" value="1"/>
</dbReference>
<reference evidence="17" key="1">
    <citation type="journal article" date="2023" name="Plant J.">
        <title>Genome sequences and population genomics provide insights into the demographic history, inbreeding, and mutation load of two 'living fossil' tree species of Dipteronia.</title>
        <authorList>
            <person name="Feng Y."/>
            <person name="Comes H.P."/>
            <person name="Chen J."/>
            <person name="Zhu S."/>
            <person name="Lu R."/>
            <person name="Zhang X."/>
            <person name="Li P."/>
            <person name="Qiu J."/>
            <person name="Olsen K.M."/>
            <person name="Qiu Y."/>
        </authorList>
    </citation>
    <scope>NUCLEOTIDE SEQUENCE</scope>
    <source>
        <strain evidence="17">KIB01</strain>
    </source>
</reference>
<evidence type="ECO:0000256" key="9">
    <source>
        <dbReference type="ARBA" id="ARBA00022989"/>
    </source>
</evidence>
<dbReference type="GO" id="GO:0009658">
    <property type="term" value="P:chloroplast organization"/>
    <property type="evidence" value="ECO:0007669"/>
    <property type="project" value="TreeGrafter"/>
</dbReference>
<keyword evidence="5" id="KW-0677">Repeat</keyword>
<evidence type="ECO:0000313" key="18">
    <source>
        <dbReference type="Proteomes" id="UP001280121"/>
    </source>
</evidence>
<feature type="compositionally biased region" description="Basic and acidic residues" evidence="15">
    <location>
        <begin position="228"/>
        <end position="242"/>
    </location>
</feature>
<keyword evidence="18" id="KW-1185">Reference proteome</keyword>
<protein>
    <recommendedName>
        <fullName evidence="13">Protein TIC 40, chloroplastic</fullName>
    </recommendedName>
    <alternativeName>
        <fullName evidence="14">Translocon at the inner envelope membrane of chloroplasts 40</fullName>
    </alternativeName>
</protein>
<dbReference type="Proteomes" id="UP001280121">
    <property type="component" value="Unassembled WGS sequence"/>
</dbReference>
<dbReference type="Gene3D" id="1.10.2020.20">
    <property type="match status" value="1"/>
</dbReference>
<keyword evidence="8" id="KW-0809">Transit peptide</keyword>
<evidence type="ECO:0000256" key="6">
    <source>
        <dbReference type="ARBA" id="ARBA00022780"/>
    </source>
</evidence>
<dbReference type="FunFam" id="1.10.260.100:FF:000008">
    <property type="entry name" value="Protein TIC 40, chloroplastic"/>
    <property type="match status" value="1"/>
</dbReference>
<keyword evidence="1" id="KW-0813">Transport</keyword>
<dbReference type="GO" id="GO:0045037">
    <property type="term" value="P:protein import into chloroplast stroma"/>
    <property type="evidence" value="ECO:0007669"/>
    <property type="project" value="TreeGrafter"/>
</dbReference>
<name>A0AAD9X4G1_9ROSI</name>
<keyword evidence="7" id="KW-0653">Protein transport</keyword>
<evidence type="ECO:0000256" key="5">
    <source>
        <dbReference type="ARBA" id="ARBA00022737"/>
    </source>
</evidence>
<dbReference type="GO" id="GO:0009706">
    <property type="term" value="C:chloroplast inner membrane"/>
    <property type="evidence" value="ECO:0007669"/>
    <property type="project" value="UniProtKB-SubCell"/>
</dbReference>
<feature type="domain" description="STI1" evidence="16">
    <location>
        <begin position="319"/>
        <end position="353"/>
    </location>
</feature>
<dbReference type="SMART" id="SM00727">
    <property type="entry name" value="STI1"/>
    <property type="match status" value="2"/>
</dbReference>
<keyword evidence="4" id="KW-0812">Transmembrane</keyword>
<dbReference type="Pfam" id="PF17830">
    <property type="entry name" value="STI1-HOP_DP"/>
    <property type="match status" value="1"/>
</dbReference>
<dbReference type="InterPro" id="IPR041243">
    <property type="entry name" value="STI1/HOP_DP"/>
</dbReference>
<feature type="region of interest" description="Disordered" evidence="15">
    <location>
        <begin position="148"/>
        <end position="213"/>
    </location>
</feature>
<comment type="caution">
    <text evidence="17">The sequence shown here is derived from an EMBL/GenBank/DDBJ whole genome shotgun (WGS) entry which is preliminary data.</text>
</comment>
<dbReference type="GO" id="GO:0009535">
    <property type="term" value="C:chloroplast thylakoid membrane"/>
    <property type="evidence" value="ECO:0007669"/>
    <property type="project" value="TreeGrafter"/>
</dbReference>
<dbReference type="EMBL" id="JANJYI010000004">
    <property type="protein sequence ID" value="KAK2652492.1"/>
    <property type="molecule type" value="Genomic_DNA"/>
</dbReference>
<feature type="domain" description="STI1" evidence="16">
    <location>
        <begin position="395"/>
        <end position="434"/>
    </location>
</feature>
<keyword evidence="3" id="KW-0934">Plastid</keyword>
<evidence type="ECO:0000313" key="17">
    <source>
        <dbReference type="EMBL" id="KAK2652492.1"/>
    </source>
</evidence>
<keyword evidence="6" id="KW-1001">Plastid inner membrane</keyword>
<keyword evidence="2" id="KW-0150">Chloroplast</keyword>
<evidence type="ECO:0000256" key="13">
    <source>
        <dbReference type="ARBA" id="ARBA00070821"/>
    </source>
</evidence>
<dbReference type="AlphaFoldDB" id="A0AAD9X4G1"/>
<gene>
    <name evidence="17" type="ORF">Ddye_012348</name>
</gene>
<evidence type="ECO:0000256" key="12">
    <source>
        <dbReference type="ARBA" id="ARBA00060470"/>
    </source>
</evidence>
<evidence type="ECO:0000256" key="8">
    <source>
        <dbReference type="ARBA" id="ARBA00022946"/>
    </source>
</evidence>
<comment type="function">
    <text evidence="11">Involved in protein precursor import into chloroplasts. Part of the motor complex consisting of a co-chaperone (TIC40) and a chaperone (HSP93) associated with the import channel (TIC110). Causes the release of bound transit peptides from TIC110 and stimulates ATP hydrolysis by HSP93. Involved in reinsertion of proteins from the chloroplast stroma into the inner membrane.</text>
</comment>
<evidence type="ECO:0000259" key="16">
    <source>
        <dbReference type="SMART" id="SM00727"/>
    </source>
</evidence>
<evidence type="ECO:0000256" key="10">
    <source>
        <dbReference type="ARBA" id="ARBA00023136"/>
    </source>
</evidence>
<organism evidence="17 18">
    <name type="scientific">Dipteronia dyeriana</name>
    <dbReference type="NCBI Taxonomy" id="168575"/>
    <lineage>
        <taxon>Eukaryota</taxon>
        <taxon>Viridiplantae</taxon>
        <taxon>Streptophyta</taxon>
        <taxon>Embryophyta</taxon>
        <taxon>Tracheophyta</taxon>
        <taxon>Spermatophyta</taxon>
        <taxon>Magnoliopsida</taxon>
        <taxon>eudicotyledons</taxon>
        <taxon>Gunneridae</taxon>
        <taxon>Pentapetalae</taxon>
        <taxon>rosids</taxon>
        <taxon>malvids</taxon>
        <taxon>Sapindales</taxon>
        <taxon>Sapindaceae</taxon>
        <taxon>Hippocastanoideae</taxon>
        <taxon>Acereae</taxon>
        <taxon>Dipteronia</taxon>
    </lineage>
</organism>
<feature type="region of interest" description="Disordered" evidence="15">
    <location>
        <begin position="225"/>
        <end position="256"/>
    </location>
</feature>
<evidence type="ECO:0000256" key="14">
    <source>
        <dbReference type="ARBA" id="ARBA00082202"/>
    </source>
</evidence>
<evidence type="ECO:0000256" key="1">
    <source>
        <dbReference type="ARBA" id="ARBA00022448"/>
    </source>
</evidence>